<gene>
    <name evidence="7" type="ORF">Pan54_10410</name>
</gene>
<evidence type="ECO:0000256" key="5">
    <source>
        <dbReference type="ARBA" id="ARBA00023136"/>
    </source>
</evidence>
<feature type="transmembrane region" description="Helical" evidence="6">
    <location>
        <begin position="334"/>
        <end position="355"/>
    </location>
</feature>
<dbReference type="InterPro" id="IPR005495">
    <property type="entry name" value="LptG/LptF_permease"/>
</dbReference>
<feature type="transmembrane region" description="Helical" evidence="6">
    <location>
        <begin position="12"/>
        <end position="33"/>
    </location>
</feature>
<dbReference type="GO" id="GO:0015920">
    <property type="term" value="P:lipopolysaccharide transport"/>
    <property type="evidence" value="ECO:0007669"/>
    <property type="project" value="TreeGrafter"/>
</dbReference>
<keyword evidence="3 6" id="KW-0812">Transmembrane</keyword>
<dbReference type="EMBL" id="SJPG01000001">
    <property type="protein sequence ID" value="TWT60327.1"/>
    <property type="molecule type" value="Genomic_DNA"/>
</dbReference>
<feature type="transmembrane region" description="Helical" evidence="6">
    <location>
        <begin position="53"/>
        <end position="75"/>
    </location>
</feature>
<dbReference type="Pfam" id="PF03739">
    <property type="entry name" value="LptF_LptG"/>
    <property type="match status" value="1"/>
</dbReference>
<comment type="caution">
    <text evidence="7">The sequence shown here is derived from an EMBL/GenBank/DDBJ whole genome shotgun (WGS) entry which is preliminary data.</text>
</comment>
<protein>
    <submittedName>
        <fullName evidence="7">Putative permease YjgP/YjgQ family protein</fullName>
    </submittedName>
</protein>
<dbReference type="Proteomes" id="UP000316095">
    <property type="component" value="Unassembled WGS sequence"/>
</dbReference>
<dbReference type="OrthoDB" id="238655at2"/>
<evidence type="ECO:0000256" key="1">
    <source>
        <dbReference type="ARBA" id="ARBA00004651"/>
    </source>
</evidence>
<evidence type="ECO:0000313" key="7">
    <source>
        <dbReference type="EMBL" id="TWT60327.1"/>
    </source>
</evidence>
<dbReference type="InterPro" id="IPR023298">
    <property type="entry name" value="ATPase_P-typ_TM_dom_sf"/>
</dbReference>
<proteinExistence type="predicted"/>
<comment type="subcellular location">
    <subcellularLocation>
        <location evidence="1">Cell membrane</location>
        <topology evidence="1">Multi-pass membrane protein</topology>
    </subcellularLocation>
</comment>
<keyword evidence="8" id="KW-1185">Reference proteome</keyword>
<dbReference type="PANTHER" id="PTHR33529:SF6">
    <property type="entry name" value="YJGP_YJGQ FAMILY PERMEASE"/>
    <property type="match status" value="1"/>
</dbReference>
<keyword evidence="5 6" id="KW-0472">Membrane</keyword>
<evidence type="ECO:0000313" key="8">
    <source>
        <dbReference type="Proteomes" id="UP000316095"/>
    </source>
</evidence>
<evidence type="ECO:0000256" key="4">
    <source>
        <dbReference type="ARBA" id="ARBA00022989"/>
    </source>
</evidence>
<dbReference type="SUPFAM" id="SSF81665">
    <property type="entry name" value="Calcium ATPase, transmembrane domain M"/>
    <property type="match status" value="1"/>
</dbReference>
<reference evidence="7 8" key="1">
    <citation type="submission" date="2019-02" db="EMBL/GenBank/DDBJ databases">
        <title>Deep-cultivation of Planctomycetes and their phenomic and genomic characterization uncovers novel biology.</title>
        <authorList>
            <person name="Wiegand S."/>
            <person name="Jogler M."/>
            <person name="Boedeker C."/>
            <person name="Pinto D."/>
            <person name="Vollmers J."/>
            <person name="Rivas-Marin E."/>
            <person name="Kohn T."/>
            <person name="Peeters S.H."/>
            <person name="Heuer A."/>
            <person name="Rast P."/>
            <person name="Oberbeckmann S."/>
            <person name="Bunk B."/>
            <person name="Jeske O."/>
            <person name="Meyerdierks A."/>
            <person name="Storesund J.E."/>
            <person name="Kallscheuer N."/>
            <person name="Luecker S."/>
            <person name="Lage O.M."/>
            <person name="Pohl T."/>
            <person name="Merkel B.J."/>
            <person name="Hornburger P."/>
            <person name="Mueller R.-W."/>
            <person name="Bruemmer F."/>
            <person name="Labrenz M."/>
            <person name="Spormann A.M."/>
            <person name="Op Den Camp H."/>
            <person name="Overmann J."/>
            <person name="Amann R."/>
            <person name="Jetten M.S.M."/>
            <person name="Mascher T."/>
            <person name="Medema M.H."/>
            <person name="Devos D.P."/>
            <person name="Kaster A.-K."/>
            <person name="Ovreas L."/>
            <person name="Rohde M."/>
            <person name="Galperin M.Y."/>
            <person name="Jogler C."/>
        </authorList>
    </citation>
    <scope>NUCLEOTIDE SEQUENCE [LARGE SCALE GENOMIC DNA]</scope>
    <source>
        <strain evidence="7 8">Pan54</strain>
    </source>
</reference>
<accession>A0A5C5XB00</accession>
<keyword evidence="4 6" id="KW-1133">Transmembrane helix</keyword>
<organism evidence="7 8">
    <name type="scientific">Rubinisphaera italica</name>
    <dbReference type="NCBI Taxonomy" id="2527969"/>
    <lineage>
        <taxon>Bacteria</taxon>
        <taxon>Pseudomonadati</taxon>
        <taxon>Planctomycetota</taxon>
        <taxon>Planctomycetia</taxon>
        <taxon>Planctomycetales</taxon>
        <taxon>Planctomycetaceae</taxon>
        <taxon>Rubinisphaera</taxon>
    </lineage>
</organism>
<evidence type="ECO:0000256" key="3">
    <source>
        <dbReference type="ARBA" id="ARBA00022692"/>
    </source>
</evidence>
<dbReference type="RefSeq" id="WP_146502467.1">
    <property type="nucleotide sequence ID" value="NZ_SJPG01000001.1"/>
</dbReference>
<evidence type="ECO:0000256" key="2">
    <source>
        <dbReference type="ARBA" id="ARBA00022475"/>
    </source>
</evidence>
<sequence length="392" mass="44252">MRLLQRYITGELLRVFVMVLIAISILLVFVGVFQQATENGLGPVEVLQILPYVIYSLLPITIPATMLLTVTVVYGRMSGDQELIAARAAGINLISLLWPALLMGASLSAGALVLTDRVIPWSIDKIQETVLLKMEKIFLDQLRSDHQFIDPQGSLAITVIDVDQKTLIKPTIRYTPKSGQTFTIQAESANIHFNLSEGVATIKVVGGYIHMSDGRGAWIREEEYPFPLPLIDKQRKARHMAANEISKELQEIKQKEKERESRQTIATAMNLMTGRFEEFTKQDFLELVQGSGTDLQRSNKLKTEYHSRFAMAGSCFFFVLVGSPISIIHAKKQFLTTFFMVFMPIVFIYYPIIMLSMNQAKNGALEAYWVMWVANVLASFIGGYLLWKVMRN</sequence>
<evidence type="ECO:0000256" key="6">
    <source>
        <dbReference type="SAM" id="Phobius"/>
    </source>
</evidence>
<keyword evidence="2" id="KW-1003">Cell membrane</keyword>
<dbReference type="AlphaFoldDB" id="A0A5C5XB00"/>
<name>A0A5C5XB00_9PLAN</name>
<dbReference type="GO" id="GO:0043190">
    <property type="term" value="C:ATP-binding cassette (ABC) transporter complex"/>
    <property type="evidence" value="ECO:0007669"/>
    <property type="project" value="TreeGrafter"/>
</dbReference>
<feature type="transmembrane region" description="Helical" evidence="6">
    <location>
        <begin position="367"/>
        <end position="387"/>
    </location>
</feature>
<feature type="transmembrane region" description="Helical" evidence="6">
    <location>
        <begin position="309"/>
        <end position="327"/>
    </location>
</feature>
<dbReference type="PANTHER" id="PTHR33529">
    <property type="entry name" value="SLR0882 PROTEIN-RELATED"/>
    <property type="match status" value="1"/>
</dbReference>